<evidence type="ECO:0000313" key="3">
    <source>
        <dbReference type="EMBL" id="UYP45154.1"/>
    </source>
</evidence>
<evidence type="ECO:0000256" key="1">
    <source>
        <dbReference type="ARBA" id="ARBA00022741"/>
    </source>
</evidence>
<dbReference type="InterPro" id="IPR050227">
    <property type="entry name" value="Rab"/>
</dbReference>
<dbReference type="SMART" id="SM00174">
    <property type="entry name" value="RHO"/>
    <property type="match status" value="1"/>
</dbReference>
<dbReference type="CDD" id="cd00154">
    <property type="entry name" value="Rab"/>
    <property type="match status" value="1"/>
</dbReference>
<evidence type="ECO:0000313" key="4">
    <source>
        <dbReference type="Proteomes" id="UP001208689"/>
    </source>
</evidence>
<dbReference type="PRINTS" id="PR00449">
    <property type="entry name" value="RASTRNSFRMNG"/>
</dbReference>
<dbReference type="Proteomes" id="UP001208689">
    <property type="component" value="Chromosome"/>
</dbReference>
<keyword evidence="1" id="KW-0547">Nucleotide-binding</keyword>
<protein>
    <recommendedName>
        <fullName evidence="5">GTP-binding protein</fullName>
    </recommendedName>
</protein>
<accession>A0ABY6HRF0</accession>
<gene>
    <name evidence="3" type="ORF">NEF87_001439</name>
</gene>
<dbReference type="Pfam" id="PF00071">
    <property type="entry name" value="Ras"/>
    <property type="match status" value="1"/>
</dbReference>
<dbReference type="Gene3D" id="3.40.50.300">
    <property type="entry name" value="P-loop containing nucleotide triphosphate hydrolases"/>
    <property type="match status" value="1"/>
</dbReference>
<reference evidence="3" key="1">
    <citation type="submission" date="2022-09" db="EMBL/GenBank/DDBJ databases">
        <title>Actin cytoskeleton and complex cell architecture in an #Asgard archaeon.</title>
        <authorList>
            <person name="Ponce Toledo R.I."/>
            <person name="Schleper C."/>
            <person name="Rodrigues Oliveira T."/>
            <person name="Wollweber F."/>
            <person name="Xu J."/>
            <person name="Rittmann S."/>
            <person name="Klingl A."/>
            <person name="Pilhofer M."/>
        </authorList>
    </citation>
    <scope>NUCLEOTIDE SEQUENCE</scope>
    <source>
        <strain evidence="3">B-35</strain>
    </source>
</reference>
<keyword evidence="4" id="KW-1185">Reference proteome</keyword>
<dbReference type="SMART" id="SM00173">
    <property type="entry name" value="RAS"/>
    <property type="match status" value="1"/>
</dbReference>
<dbReference type="InterPro" id="IPR005225">
    <property type="entry name" value="Small_GTP-bd"/>
</dbReference>
<proteinExistence type="predicted"/>
<dbReference type="PANTHER" id="PTHR47977">
    <property type="entry name" value="RAS-RELATED PROTEIN RAB"/>
    <property type="match status" value="1"/>
</dbReference>
<dbReference type="InterPro" id="IPR001806">
    <property type="entry name" value="Small_GTPase"/>
</dbReference>
<dbReference type="PROSITE" id="PS51419">
    <property type="entry name" value="RAB"/>
    <property type="match status" value="1"/>
</dbReference>
<dbReference type="InterPro" id="IPR027417">
    <property type="entry name" value="P-loop_NTPase"/>
</dbReference>
<keyword evidence="2" id="KW-0342">GTP-binding</keyword>
<dbReference type="SUPFAM" id="SSF52540">
    <property type="entry name" value="P-loop containing nucleoside triphosphate hydrolases"/>
    <property type="match status" value="1"/>
</dbReference>
<name>A0ABY6HRF0_9ARCH</name>
<organism evidence="3 4">
    <name type="scientific">Candidatus Lokiarchaeum ossiferum</name>
    <dbReference type="NCBI Taxonomy" id="2951803"/>
    <lineage>
        <taxon>Archaea</taxon>
        <taxon>Promethearchaeati</taxon>
        <taxon>Promethearchaeota</taxon>
        <taxon>Promethearchaeia</taxon>
        <taxon>Promethearchaeales</taxon>
        <taxon>Promethearchaeaceae</taxon>
        <taxon>Candidatus Lokiarchaeum</taxon>
    </lineage>
</organism>
<dbReference type="EMBL" id="CP104013">
    <property type="protein sequence ID" value="UYP45154.1"/>
    <property type="molecule type" value="Genomic_DNA"/>
</dbReference>
<evidence type="ECO:0008006" key="5">
    <source>
        <dbReference type="Google" id="ProtNLM"/>
    </source>
</evidence>
<dbReference type="NCBIfam" id="TIGR00231">
    <property type="entry name" value="small_GTP"/>
    <property type="match status" value="1"/>
</dbReference>
<dbReference type="SMART" id="SM00175">
    <property type="entry name" value="RAB"/>
    <property type="match status" value="1"/>
</dbReference>
<sequence length="176" mass="19469">MSKFLFKLIIAGSGGSGKTTLLQRYTTGLFSGGTKMTIGVDFSVTSCKTSKGESVTLQIWDFGGEERFRTMLPSFCLGASGCLMMFDPLRPATFHELEEWIKIVRDNTTNVPIILLSSKQDLIDEGHTFAIPKMDVDDFVAKYKLKGYLPVSSKNGVNVVESFTSIAEMMIEKNIK</sequence>
<evidence type="ECO:0000256" key="2">
    <source>
        <dbReference type="ARBA" id="ARBA00023134"/>
    </source>
</evidence>